<evidence type="ECO:0000256" key="10">
    <source>
        <dbReference type="ARBA" id="ARBA00023285"/>
    </source>
</evidence>
<dbReference type="CDD" id="cd02888">
    <property type="entry name" value="RNR_II_dimer"/>
    <property type="match status" value="1"/>
</dbReference>
<evidence type="ECO:0000256" key="13">
    <source>
        <dbReference type="RuleBase" id="RU364064"/>
    </source>
</evidence>
<keyword evidence="7 13" id="KW-0547">Nucleotide-binding</keyword>
<evidence type="ECO:0000259" key="15">
    <source>
        <dbReference type="Pfam" id="PF02867"/>
    </source>
</evidence>
<evidence type="ECO:0000313" key="18">
    <source>
        <dbReference type="EMBL" id="RAL20944.1"/>
    </source>
</evidence>
<dbReference type="Proteomes" id="UP000249169">
    <property type="component" value="Unassembled WGS sequence"/>
</dbReference>
<dbReference type="InterPro" id="IPR000788">
    <property type="entry name" value="RNR_lg_C"/>
</dbReference>
<feature type="compositionally biased region" description="Polar residues" evidence="14">
    <location>
        <begin position="1"/>
        <end position="13"/>
    </location>
</feature>
<keyword evidence="8 13" id="KW-0560">Oxidoreductase</keyword>
<keyword evidence="6 13" id="KW-0237">DNA synthesis</keyword>
<feature type="domain" description="Ribonucleotide reductase large subunit C-terminal" evidence="15">
    <location>
        <begin position="167"/>
        <end position="710"/>
    </location>
</feature>
<dbReference type="SUPFAM" id="SSF51998">
    <property type="entry name" value="PFL-like glycyl radical enzymes"/>
    <property type="match status" value="1"/>
</dbReference>
<evidence type="ECO:0000256" key="3">
    <source>
        <dbReference type="ARBA" id="ARBA00012274"/>
    </source>
</evidence>
<sequence>MTTSIEPNVSETPATKKKSAKKVREFKPSGKGLSFKRVFTTEGVHPYDEVEWEQRTASIGSETGKLVFEQRDVEVPTSWSQMATNVVVSKYFRGQLGSKERETSIRQLIDRVANTITDWGIKDGYFASPEDAEVFRHELTYLVLHQKMAFNSPVWFNVGVEERPQASACFINSVSDTMESILELAKTEGMLFKWGSGTGSNLSTIRSSREQLRGGGTASGPVSFMKGYDAFAGVIKSGGKTRRAAKMVMLDIDHPDIEEFVHSKADEEKKAWALIEAGYDGGFNVVGGAYDSIFFQNANHSVRVSDAFMKAVEEGGTWQTRAVVDGRVVDEYEARKLMADIAEAAWICGDPGMQYDTTINDWHTCSNTDRIYGSNPCSEYMFLNDSACNLASLNLMTYRDSDGEFDVASFQAAVALTITAQEILVDNAGYPTPAIEKNSHAFRPLGLGYANLGALLMARGLPYDSTEGRAYAGAITALMCGEAYAQSAKVAATTGPFVEYPLNEEPMLGVIAKHRAAVENISDEWAEMADTALLKAARQSWDRALEAGKDHGYRNSQVTVLAPTGTIGFMMDCDTTGIEPDIALIKYKKLVGGGYFKIVNQTVPEALIQLGYEARERQAIIDYLMEHDTIEGAPALKEEHLPVFDCAFTPANGTRSIAPMGHVRMMAAAQPFLSGAISKTVNMPHEATAEDIADCYLEAWKLGLKAIAIYRDGCKRTQPLSTSLDKKAEKVEVSQPAPLAAAQPVWGSTESRRRLPDERPSITHKFSIAGHEGYITVGMYENGQPGELFIVMSKEGSVVSGLMDSFATSISLGLQYGVPLQVMVDKFSHTRFEPSGITTNPKIRFAKSVTDYIFRWLADKFLQEEERDLYLTKNTTEAWRPGEPQVNVAAAPADEEPEEEVSAAAESSDVEESEGFASARDGQVLFDATAGNTGTSVYTLQADAPPCSECGSIMVRSGACYKCQNCGSTSGCS</sequence>
<comment type="catalytic activity">
    <reaction evidence="12 13">
        <text>a 2'-deoxyribonucleoside 5'-diphosphate + [thioredoxin]-disulfide + H2O = a ribonucleoside 5'-diphosphate + [thioredoxin]-dithiol</text>
        <dbReference type="Rhea" id="RHEA:23252"/>
        <dbReference type="Rhea" id="RHEA-COMP:10698"/>
        <dbReference type="Rhea" id="RHEA-COMP:10700"/>
        <dbReference type="ChEBI" id="CHEBI:15377"/>
        <dbReference type="ChEBI" id="CHEBI:29950"/>
        <dbReference type="ChEBI" id="CHEBI:50058"/>
        <dbReference type="ChEBI" id="CHEBI:57930"/>
        <dbReference type="ChEBI" id="CHEBI:73316"/>
        <dbReference type="EC" id="1.17.4.1"/>
    </reaction>
</comment>
<evidence type="ECO:0000256" key="7">
    <source>
        <dbReference type="ARBA" id="ARBA00022741"/>
    </source>
</evidence>
<feature type="domain" description="TSCPD" evidence="17">
    <location>
        <begin position="758"/>
        <end position="859"/>
    </location>
</feature>
<dbReference type="NCBIfam" id="NF005122">
    <property type="entry name" value="PRK06556.1"/>
    <property type="match status" value="1"/>
</dbReference>
<feature type="domain" description="Ribonucleotide reductase class II vitamin B12-dependent N-terminal" evidence="16">
    <location>
        <begin position="54"/>
        <end position="146"/>
    </location>
</feature>
<dbReference type="InterPro" id="IPR024434">
    <property type="entry name" value="TSCPD_dom"/>
</dbReference>
<gene>
    <name evidence="18" type="ORF">DL240_14825</name>
</gene>
<feature type="region of interest" description="Disordered" evidence="14">
    <location>
        <begin position="1"/>
        <end position="25"/>
    </location>
</feature>
<dbReference type="GO" id="GO:0031419">
    <property type="term" value="F:cobalamin binding"/>
    <property type="evidence" value="ECO:0007669"/>
    <property type="project" value="UniProtKB-KW"/>
</dbReference>
<evidence type="ECO:0000256" key="9">
    <source>
        <dbReference type="ARBA" id="ARBA00023157"/>
    </source>
</evidence>
<dbReference type="GO" id="GO:0050897">
    <property type="term" value="F:cobalt ion binding"/>
    <property type="evidence" value="ECO:0007669"/>
    <property type="project" value="InterPro"/>
</dbReference>
<proteinExistence type="inferred from homology"/>
<keyword evidence="19" id="KW-1185">Reference proteome</keyword>
<evidence type="ECO:0000256" key="5">
    <source>
        <dbReference type="ARBA" id="ARBA00022628"/>
    </source>
</evidence>
<dbReference type="GO" id="GO:0000166">
    <property type="term" value="F:nucleotide binding"/>
    <property type="evidence" value="ECO:0007669"/>
    <property type="project" value="UniProtKB-KW"/>
</dbReference>
<dbReference type="PRINTS" id="PR01183">
    <property type="entry name" value="RIBORDTASEM1"/>
</dbReference>
<dbReference type="AlphaFoldDB" id="A0A328C4L9"/>
<evidence type="ECO:0000256" key="12">
    <source>
        <dbReference type="ARBA" id="ARBA00047754"/>
    </source>
</evidence>
<evidence type="ECO:0000256" key="4">
    <source>
        <dbReference type="ARBA" id="ARBA00014409"/>
    </source>
</evidence>
<feature type="region of interest" description="Disordered" evidence="14">
    <location>
        <begin position="889"/>
        <end position="916"/>
    </location>
</feature>
<dbReference type="GO" id="GO:0071897">
    <property type="term" value="P:DNA biosynthetic process"/>
    <property type="evidence" value="ECO:0007669"/>
    <property type="project" value="UniProtKB-KW"/>
</dbReference>
<comment type="cofactor">
    <cofactor evidence="1 13">
        <name>adenosylcob(III)alamin</name>
        <dbReference type="ChEBI" id="CHEBI:18408"/>
    </cofactor>
</comment>
<evidence type="ECO:0000256" key="6">
    <source>
        <dbReference type="ARBA" id="ARBA00022634"/>
    </source>
</evidence>
<dbReference type="PANTHER" id="PTHR43371:SF1">
    <property type="entry name" value="RIBONUCLEOSIDE-DIPHOSPHATE REDUCTASE"/>
    <property type="match status" value="1"/>
</dbReference>
<keyword evidence="5 13" id="KW-0846">Cobalamin</keyword>
<comment type="function">
    <text evidence="11 13">Catalyzes the reduction of ribonucleotides to deoxyribonucleotides. May function to provide a pool of deoxyribonucleotide precursors for DNA repair during oxygen limitation and/or for immediate growth after restoration of oxygen.</text>
</comment>
<dbReference type="NCBIfam" id="TIGR02504">
    <property type="entry name" value="NrdJ_Z"/>
    <property type="match status" value="1"/>
</dbReference>
<dbReference type="OrthoDB" id="9762933at2"/>
<dbReference type="EC" id="1.17.4.1" evidence="3 13"/>
<evidence type="ECO:0000256" key="8">
    <source>
        <dbReference type="ARBA" id="ARBA00023002"/>
    </source>
</evidence>
<evidence type="ECO:0000256" key="11">
    <source>
        <dbReference type="ARBA" id="ARBA00025437"/>
    </source>
</evidence>
<evidence type="ECO:0000313" key="19">
    <source>
        <dbReference type="Proteomes" id="UP000249169"/>
    </source>
</evidence>
<protein>
    <recommendedName>
        <fullName evidence="4 13">Vitamin B12-dependent ribonucleotide reductase</fullName>
        <ecNumber evidence="3 13">1.17.4.1</ecNumber>
    </recommendedName>
</protein>
<evidence type="ECO:0000256" key="14">
    <source>
        <dbReference type="SAM" id="MobiDB-lite"/>
    </source>
</evidence>
<evidence type="ECO:0000256" key="2">
    <source>
        <dbReference type="ARBA" id="ARBA00007405"/>
    </source>
</evidence>
<comment type="similarity">
    <text evidence="2 13">Belongs to the ribonucleoside diphosphate reductase class-2 family.</text>
</comment>
<accession>A0A328C4L9</accession>
<evidence type="ECO:0000256" key="1">
    <source>
        <dbReference type="ARBA" id="ARBA00001922"/>
    </source>
</evidence>
<dbReference type="EMBL" id="QHKO01000007">
    <property type="protein sequence ID" value="RAL20944.1"/>
    <property type="molecule type" value="Genomic_DNA"/>
</dbReference>
<comment type="caution">
    <text evidence="18">The sequence shown here is derived from an EMBL/GenBank/DDBJ whole genome shotgun (WGS) entry which is preliminary data.</text>
</comment>
<dbReference type="Pfam" id="PF02867">
    <property type="entry name" value="Ribonuc_red_lgC"/>
    <property type="match status" value="1"/>
</dbReference>
<dbReference type="RefSeq" id="WP_111730675.1">
    <property type="nucleotide sequence ID" value="NZ_QHKO01000007.1"/>
</dbReference>
<dbReference type="InterPro" id="IPR013344">
    <property type="entry name" value="RNR_NrdJ/NrdZ"/>
</dbReference>
<keyword evidence="9" id="KW-1015">Disulfide bond</keyword>
<dbReference type="Pfam" id="PF08471">
    <property type="entry name" value="Ribonuc_red_2_N"/>
    <property type="match status" value="1"/>
</dbReference>
<name>A0A328C4L9_9DELT</name>
<keyword evidence="10 13" id="KW-0170">Cobalt</keyword>
<reference evidence="18 19" key="1">
    <citation type="submission" date="2018-05" db="EMBL/GenBank/DDBJ databases">
        <title>Lujinxingia marina gen. nov. sp. nov., a new facultative anaerobic member of the class Deltaproteobacteria, and proposal of Lujinxingaceae fam. nov.</title>
        <authorList>
            <person name="Li C.-M."/>
        </authorList>
    </citation>
    <scope>NUCLEOTIDE SEQUENCE [LARGE SCALE GENOMIC DNA]</scope>
    <source>
        <strain evidence="18 19">B210</strain>
    </source>
</reference>
<organism evidence="18 19">
    <name type="scientific">Lujinxingia litoralis</name>
    <dbReference type="NCBI Taxonomy" id="2211119"/>
    <lineage>
        <taxon>Bacteria</taxon>
        <taxon>Deltaproteobacteria</taxon>
        <taxon>Bradymonadales</taxon>
        <taxon>Lujinxingiaceae</taxon>
        <taxon>Lujinxingia</taxon>
    </lineage>
</organism>
<dbReference type="Pfam" id="PF12637">
    <property type="entry name" value="TSCPD"/>
    <property type="match status" value="1"/>
</dbReference>
<evidence type="ECO:0000259" key="17">
    <source>
        <dbReference type="Pfam" id="PF12637"/>
    </source>
</evidence>
<dbReference type="InterPro" id="IPR013678">
    <property type="entry name" value="RNR_2_N"/>
</dbReference>
<evidence type="ECO:0000259" key="16">
    <source>
        <dbReference type="Pfam" id="PF08471"/>
    </source>
</evidence>
<dbReference type="InterPro" id="IPR050862">
    <property type="entry name" value="RdRp_reductase_class-2"/>
</dbReference>
<dbReference type="PANTHER" id="PTHR43371">
    <property type="entry name" value="VITAMIN B12-DEPENDENT RIBONUCLEOTIDE REDUCTASE"/>
    <property type="match status" value="1"/>
</dbReference>
<dbReference type="Gene3D" id="3.20.70.20">
    <property type="match status" value="1"/>
</dbReference>
<dbReference type="GO" id="GO:0004748">
    <property type="term" value="F:ribonucleoside-diphosphate reductase activity, thioredoxin disulfide as acceptor"/>
    <property type="evidence" value="ECO:0007669"/>
    <property type="project" value="UniProtKB-EC"/>
</dbReference>